<evidence type="ECO:0000313" key="3">
    <source>
        <dbReference type="EMBL" id="KAF2226295.1"/>
    </source>
</evidence>
<evidence type="ECO:0000256" key="1">
    <source>
        <dbReference type="SAM" id="MobiDB-lite"/>
    </source>
</evidence>
<feature type="region of interest" description="Disordered" evidence="1">
    <location>
        <begin position="1"/>
        <end position="42"/>
    </location>
</feature>
<proteinExistence type="predicted"/>
<sequence>MSLEVQFNSLNIGPTAGPSNSSTGSSRHTDRHQPGQEPPPRYLFRVACPASDGQTDTQWVKSKAQYLRDLERDHRDDRPGVQVAGPEDLLHREDREATAQSLIDHLRWRRPEDDNLVSWTSSFLFVAQHVMRRRKGNQQRLEDISVLVVDTAEFPTGTFTREMNLARPLREYNNDLSNFCNLENTACRKYPPAHYYNGEYLSHGALHVQGKCTTVTARDLFDAGLRTLRPDLELDDHSSSAGLAKEICRMRQAYYHFGYSQNTTTDEQYAAIHNIANLFGRRFYLPMVANLLGLMPCLLGGPLLETSVEQLFPVDKVNYQEKVEPHLRPVTLQNMHPFVPAHLPEVAQVKHISRLISCRIAIGESMSKYSREAQGPSH</sequence>
<dbReference type="Proteomes" id="UP000799538">
    <property type="component" value="Unassembled WGS sequence"/>
</dbReference>
<evidence type="ECO:0000259" key="2">
    <source>
        <dbReference type="Pfam" id="PF24494"/>
    </source>
</evidence>
<name>A0A6A6GKN6_9PEZI</name>
<dbReference type="Pfam" id="PF24494">
    <property type="entry name" value="DUF7587"/>
    <property type="match status" value="1"/>
</dbReference>
<dbReference type="OrthoDB" id="4152607at2759"/>
<dbReference type="InterPro" id="IPR056009">
    <property type="entry name" value="DUF7587"/>
</dbReference>
<evidence type="ECO:0000313" key="4">
    <source>
        <dbReference type="Proteomes" id="UP000799538"/>
    </source>
</evidence>
<dbReference type="AlphaFoldDB" id="A0A6A6GKN6"/>
<reference evidence="4" key="1">
    <citation type="journal article" date="2020" name="Stud. Mycol.">
        <title>101 Dothideomycetes genomes: A test case for predicting lifestyles and emergence of pathogens.</title>
        <authorList>
            <person name="Haridas S."/>
            <person name="Albert R."/>
            <person name="Binder M."/>
            <person name="Bloem J."/>
            <person name="LaButti K."/>
            <person name="Salamov A."/>
            <person name="Andreopoulos B."/>
            <person name="Baker S."/>
            <person name="Barry K."/>
            <person name="Bills G."/>
            <person name="Bluhm B."/>
            <person name="Cannon C."/>
            <person name="Castanera R."/>
            <person name="Culley D."/>
            <person name="Daum C."/>
            <person name="Ezra D."/>
            <person name="Gonzalez J."/>
            <person name="Henrissat B."/>
            <person name="Kuo A."/>
            <person name="Liang C."/>
            <person name="Lipzen A."/>
            <person name="Lutzoni F."/>
            <person name="Magnuson J."/>
            <person name="Mondo S."/>
            <person name="Nolan M."/>
            <person name="Ohm R."/>
            <person name="Pangilinan J."/>
            <person name="Park H.-J."/>
            <person name="Ramirez L."/>
            <person name="Alfaro M."/>
            <person name="Sun H."/>
            <person name="Tritt A."/>
            <person name="Yoshinaga Y."/>
            <person name="Zwiers L.-H."/>
            <person name="Turgeon B."/>
            <person name="Goodwin S."/>
            <person name="Spatafora J."/>
            <person name="Crous P."/>
            <person name="Grigoriev I."/>
        </authorList>
    </citation>
    <scope>NUCLEOTIDE SEQUENCE [LARGE SCALE GENOMIC DNA]</scope>
    <source>
        <strain evidence="4">CECT 20119</strain>
    </source>
</reference>
<dbReference type="EMBL" id="ML992502">
    <property type="protein sequence ID" value="KAF2226295.1"/>
    <property type="molecule type" value="Genomic_DNA"/>
</dbReference>
<gene>
    <name evidence="3" type="ORF">BDZ85DRAFT_255912</name>
</gene>
<protein>
    <recommendedName>
        <fullName evidence="2">DUF7587 domain-containing protein</fullName>
    </recommendedName>
</protein>
<feature type="compositionally biased region" description="Polar residues" evidence="1">
    <location>
        <begin position="1"/>
        <end position="26"/>
    </location>
</feature>
<feature type="domain" description="DUF7587" evidence="2">
    <location>
        <begin position="39"/>
        <end position="167"/>
    </location>
</feature>
<organism evidence="3 4">
    <name type="scientific">Elsinoe ampelina</name>
    <dbReference type="NCBI Taxonomy" id="302913"/>
    <lineage>
        <taxon>Eukaryota</taxon>
        <taxon>Fungi</taxon>
        <taxon>Dikarya</taxon>
        <taxon>Ascomycota</taxon>
        <taxon>Pezizomycotina</taxon>
        <taxon>Dothideomycetes</taxon>
        <taxon>Dothideomycetidae</taxon>
        <taxon>Myriangiales</taxon>
        <taxon>Elsinoaceae</taxon>
        <taxon>Elsinoe</taxon>
    </lineage>
</organism>
<accession>A0A6A6GKN6</accession>
<keyword evidence="4" id="KW-1185">Reference proteome</keyword>